<name>A0AAV7RQ74_PLEWA</name>
<proteinExistence type="predicted"/>
<gene>
    <name evidence="1" type="ORF">NDU88_006429</name>
</gene>
<comment type="caution">
    <text evidence="1">The sequence shown here is derived from an EMBL/GenBank/DDBJ whole genome shotgun (WGS) entry which is preliminary data.</text>
</comment>
<sequence>MSTKLFPLFLKKRKNIILLTIKNLGEENVALGPKTQNRKTCMNGILQRWNIMLYQEMPNMMTLHISRKVKSVGLCIDLK</sequence>
<accession>A0AAV7RQ74</accession>
<keyword evidence="2" id="KW-1185">Reference proteome</keyword>
<organism evidence="1 2">
    <name type="scientific">Pleurodeles waltl</name>
    <name type="common">Iberian ribbed newt</name>
    <dbReference type="NCBI Taxonomy" id="8319"/>
    <lineage>
        <taxon>Eukaryota</taxon>
        <taxon>Metazoa</taxon>
        <taxon>Chordata</taxon>
        <taxon>Craniata</taxon>
        <taxon>Vertebrata</taxon>
        <taxon>Euteleostomi</taxon>
        <taxon>Amphibia</taxon>
        <taxon>Batrachia</taxon>
        <taxon>Caudata</taxon>
        <taxon>Salamandroidea</taxon>
        <taxon>Salamandridae</taxon>
        <taxon>Pleurodelinae</taxon>
        <taxon>Pleurodeles</taxon>
    </lineage>
</organism>
<dbReference type="EMBL" id="JANPWB010000009">
    <property type="protein sequence ID" value="KAJ1153670.1"/>
    <property type="molecule type" value="Genomic_DNA"/>
</dbReference>
<dbReference type="Proteomes" id="UP001066276">
    <property type="component" value="Chromosome 5"/>
</dbReference>
<evidence type="ECO:0000313" key="1">
    <source>
        <dbReference type="EMBL" id="KAJ1153670.1"/>
    </source>
</evidence>
<evidence type="ECO:0000313" key="2">
    <source>
        <dbReference type="Proteomes" id="UP001066276"/>
    </source>
</evidence>
<reference evidence="1" key="1">
    <citation type="journal article" date="2022" name="bioRxiv">
        <title>Sequencing and chromosome-scale assembly of the giantPleurodeles waltlgenome.</title>
        <authorList>
            <person name="Brown T."/>
            <person name="Elewa A."/>
            <person name="Iarovenko S."/>
            <person name="Subramanian E."/>
            <person name="Araus A.J."/>
            <person name="Petzold A."/>
            <person name="Susuki M."/>
            <person name="Suzuki K.-i.T."/>
            <person name="Hayashi T."/>
            <person name="Toyoda A."/>
            <person name="Oliveira C."/>
            <person name="Osipova E."/>
            <person name="Leigh N.D."/>
            <person name="Simon A."/>
            <person name="Yun M.H."/>
        </authorList>
    </citation>
    <scope>NUCLEOTIDE SEQUENCE</scope>
    <source>
        <strain evidence="1">20211129_DDA</strain>
        <tissue evidence="1">Liver</tissue>
    </source>
</reference>
<dbReference type="AlphaFoldDB" id="A0AAV7RQ74"/>
<protein>
    <submittedName>
        <fullName evidence="1">Uncharacterized protein</fullName>
    </submittedName>
</protein>